<dbReference type="EMBL" id="JXLN01010979">
    <property type="protein sequence ID" value="KPM06602.1"/>
    <property type="molecule type" value="Genomic_DNA"/>
</dbReference>
<reference evidence="1 2" key="1">
    <citation type="journal article" date="2015" name="Parasit. Vectors">
        <title>Draft genome of the scabies mite.</title>
        <authorList>
            <person name="Rider S.D.Jr."/>
            <person name="Morgan M.S."/>
            <person name="Arlian L.G."/>
        </authorList>
    </citation>
    <scope>NUCLEOTIDE SEQUENCE [LARGE SCALE GENOMIC DNA]</scope>
    <source>
        <strain evidence="1">Arlian Lab</strain>
    </source>
</reference>
<dbReference type="Proteomes" id="UP000616769">
    <property type="component" value="Unassembled WGS sequence"/>
</dbReference>
<dbReference type="VEuPathDB" id="VectorBase:SSCA007215"/>
<gene>
    <name evidence="1" type="ORF">QR98_0050790</name>
</gene>
<protein>
    <submittedName>
        <fullName evidence="1">Uncharacterized protein</fullName>
    </submittedName>
</protein>
<organism evidence="1 2">
    <name type="scientific">Sarcoptes scabiei</name>
    <name type="common">Itch mite</name>
    <name type="synonym">Acarus scabiei</name>
    <dbReference type="NCBI Taxonomy" id="52283"/>
    <lineage>
        <taxon>Eukaryota</taxon>
        <taxon>Metazoa</taxon>
        <taxon>Ecdysozoa</taxon>
        <taxon>Arthropoda</taxon>
        <taxon>Chelicerata</taxon>
        <taxon>Arachnida</taxon>
        <taxon>Acari</taxon>
        <taxon>Acariformes</taxon>
        <taxon>Sarcoptiformes</taxon>
        <taxon>Astigmata</taxon>
        <taxon>Psoroptidia</taxon>
        <taxon>Sarcoptoidea</taxon>
        <taxon>Sarcoptidae</taxon>
        <taxon>Sarcoptinae</taxon>
        <taxon>Sarcoptes</taxon>
    </lineage>
</organism>
<evidence type="ECO:0000313" key="1">
    <source>
        <dbReference type="EMBL" id="KPM06602.1"/>
    </source>
</evidence>
<comment type="caution">
    <text evidence="1">The sequence shown here is derived from an EMBL/GenBank/DDBJ whole genome shotgun (WGS) entry which is preliminary data.</text>
</comment>
<accession>A0A132A6M1</accession>
<dbReference type="AlphaFoldDB" id="A0A132A6M1"/>
<evidence type="ECO:0000313" key="2">
    <source>
        <dbReference type="Proteomes" id="UP000616769"/>
    </source>
</evidence>
<proteinExistence type="predicted"/>
<sequence>MGTVSPKKEVSDKYQRKMKEYYDKNTKLRKFKVGEKVLLKHPTLAKGKSPKLTPSFKGPFKIKEILANNKILIQDKNGQTLDTHRDLVKHDKSNQRLKGLRKRGRPRMTKKGRVRRLPNVTRLMSKWIR</sequence>
<name>A0A132A6M1_SARSC</name>